<sequence length="406" mass="44877">MLIEKDIAELIVGHYVVKITQQEGNFSLTAAGHIKSGAVIELLSSKKVYRVLIDDSKTLIKKAIPAPMTLGHISADTAKALSPTEKKTTPHQKLHKELTQAKEIFNESKAIQKKLFADALSGSTLHLSPVVEVTNKSIDAIFNNPDSLACMLNIRQKDEYLLEHSVAVSIYITLFARYLGLARDIIEQLSMGAFLHDIGKIKIPDNILHKPGKLTDDEFTIMKTHANHSINIIKATPGVSTLSLEVAALHHEKLNGEGYPFQVKGEDISLYGRMISICDIFDALTATRVYKEGFNHGKAFAILRELAKQGQLDSDLVDHFIKCVGVFPVGSLVLLKSNKLALVKARNDKDPINPQVHSFYSVNLNQFLNKEEIDLSGSEDSIVKGVRAEEFALDMNKIVDMLLMEG</sequence>
<proteinExistence type="predicted"/>
<feature type="domain" description="HD-GYP" evidence="1">
    <location>
        <begin position="139"/>
        <end position="336"/>
    </location>
</feature>
<dbReference type="Gene3D" id="1.10.3210.10">
    <property type="entry name" value="Hypothetical protein af1432"/>
    <property type="match status" value="1"/>
</dbReference>
<dbReference type="Pfam" id="PF13487">
    <property type="entry name" value="HD_5"/>
    <property type="match status" value="1"/>
</dbReference>
<dbReference type="SUPFAM" id="SSF109604">
    <property type="entry name" value="HD-domain/PDEase-like"/>
    <property type="match status" value="1"/>
</dbReference>
<evidence type="ECO:0000313" key="3">
    <source>
        <dbReference type="Proteomes" id="UP000307702"/>
    </source>
</evidence>
<dbReference type="SMART" id="SM00471">
    <property type="entry name" value="HDc"/>
    <property type="match status" value="1"/>
</dbReference>
<dbReference type="Pfam" id="PF11871">
    <property type="entry name" value="DUF3391"/>
    <property type="match status" value="1"/>
</dbReference>
<dbReference type="AlphaFoldDB" id="A0A8H2JPJ1"/>
<dbReference type="GO" id="GO:0008081">
    <property type="term" value="F:phosphoric diester hydrolase activity"/>
    <property type="evidence" value="ECO:0007669"/>
    <property type="project" value="UniProtKB-ARBA"/>
</dbReference>
<dbReference type="PROSITE" id="PS51832">
    <property type="entry name" value="HD_GYP"/>
    <property type="match status" value="1"/>
</dbReference>
<dbReference type="InterPro" id="IPR021812">
    <property type="entry name" value="DUF3391"/>
</dbReference>
<protein>
    <submittedName>
        <fullName evidence="2">HD-GYP domain-containing protein</fullName>
    </submittedName>
</protein>
<organism evidence="2 3">
    <name type="scientific">Colwellia ponticola</name>
    <dbReference type="NCBI Taxonomy" id="2304625"/>
    <lineage>
        <taxon>Bacteria</taxon>
        <taxon>Pseudomonadati</taxon>
        <taxon>Pseudomonadota</taxon>
        <taxon>Gammaproteobacteria</taxon>
        <taxon>Alteromonadales</taxon>
        <taxon>Colwelliaceae</taxon>
        <taxon>Colwellia</taxon>
    </lineage>
</organism>
<evidence type="ECO:0000313" key="2">
    <source>
        <dbReference type="EMBL" id="TMM47871.1"/>
    </source>
</evidence>
<dbReference type="PANTHER" id="PTHR43155">
    <property type="entry name" value="CYCLIC DI-GMP PHOSPHODIESTERASE PA4108-RELATED"/>
    <property type="match status" value="1"/>
</dbReference>
<dbReference type="Proteomes" id="UP000307702">
    <property type="component" value="Unassembled WGS sequence"/>
</dbReference>
<dbReference type="InterPro" id="IPR003607">
    <property type="entry name" value="HD/PDEase_dom"/>
</dbReference>
<dbReference type="CDD" id="cd00077">
    <property type="entry name" value="HDc"/>
    <property type="match status" value="1"/>
</dbReference>
<evidence type="ECO:0000259" key="1">
    <source>
        <dbReference type="PROSITE" id="PS51832"/>
    </source>
</evidence>
<dbReference type="OrthoDB" id="9764808at2"/>
<keyword evidence="3" id="KW-1185">Reference proteome</keyword>
<gene>
    <name evidence="2" type="ORF">FCS21_02590</name>
</gene>
<dbReference type="EMBL" id="SZVP01000001">
    <property type="protein sequence ID" value="TMM47871.1"/>
    <property type="molecule type" value="Genomic_DNA"/>
</dbReference>
<dbReference type="InterPro" id="IPR037522">
    <property type="entry name" value="HD_GYP_dom"/>
</dbReference>
<dbReference type="PANTHER" id="PTHR43155:SF2">
    <property type="entry name" value="CYCLIC DI-GMP PHOSPHODIESTERASE PA4108"/>
    <property type="match status" value="1"/>
</dbReference>
<comment type="caution">
    <text evidence="2">The sequence shown here is derived from an EMBL/GenBank/DDBJ whole genome shotgun (WGS) entry which is preliminary data.</text>
</comment>
<reference evidence="2 3" key="1">
    <citation type="submission" date="2019-05" db="EMBL/GenBank/DDBJ databases">
        <title>Colwellia ponticola sp. nov., isolated from seawater.</title>
        <authorList>
            <person name="Yoon J.-H."/>
        </authorList>
    </citation>
    <scope>NUCLEOTIDE SEQUENCE [LARGE SCALE GENOMIC DNA]</scope>
    <source>
        <strain evidence="2 3">OISW-25</strain>
    </source>
</reference>
<name>A0A8H2JPJ1_9GAMM</name>
<dbReference type="RefSeq" id="WP_138620400.1">
    <property type="nucleotide sequence ID" value="NZ_SZVP01000001.1"/>
</dbReference>
<accession>A0A8H2JPJ1</accession>